<sequence length="230" mass="25709">MAEIICVIGIKGGTGKTTLSHMICHGLTLLGRRAACVMTDEFREPLRPEGRNYVVADARSAKAREKMMETLRGLPGWVGVLDGGANRTDTDMTLYKLSSLVLLPFRDSAEDLRAVAQDLERYPRAWALPSQWPTNHWQQDASRKLLDTLPTHLRQRVLAPTFAVSSSKLLLQARLPESLPTVLNNAARSVADMTLTLINHKDRSLIDTLDSFERRQVLGSQAQPQQMTRH</sequence>
<dbReference type="Proteomes" id="UP001500547">
    <property type="component" value="Unassembled WGS sequence"/>
</dbReference>
<accession>A0ABP9QYJ6</accession>
<evidence type="ECO:0000313" key="2">
    <source>
        <dbReference type="Proteomes" id="UP001500547"/>
    </source>
</evidence>
<dbReference type="EMBL" id="BAABLD010000015">
    <property type="protein sequence ID" value="GAA5169328.1"/>
    <property type="molecule type" value="Genomic_DNA"/>
</dbReference>
<evidence type="ECO:0008006" key="3">
    <source>
        <dbReference type="Google" id="ProtNLM"/>
    </source>
</evidence>
<protein>
    <recommendedName>
        <fullName evidence="3">CobQ/CobB/MinD/ParA nucleotide binding domain-containing protein</fullName>
    </recommendedName>
</protein>
<proteinExistence type="predicted"/>
<organism evidence="1 2">
    <name type="scientific">Viridibacterium curvum</name>
    <dbReference type="NCBI Taxonomy" id="1101404"/>
    <lineage>
        <taxon>Bacteria</taxon>
        <taxon>Pseudomonadati</taxon>
        <taxon>Pseudomonadota</taxon>
        <taxon>Betaproteobacteria</taxon>
        <taxon>Rhodocyclales</taxon>
        <taxon>Rhodocyclaceae</taxon>
        <taxon>Viridibacterium</taxon>
    </lineage>
</organism>
<dbReference type="SUPFAM" id="SSF52540">
    <property type="entry name" value="P-loop containing nucleoside triphosphate hydrolases"/>
    <property type="match status" value="1"/>
</dbReference>
<comment type="caution">
    <text evidence="1">The sequence shown here is derived from an EMBL/GenBank/DDBJ whole genome shotgun (WGS) entry which is preliminary data.</text>
</comment>
<name>A0ABP9QYJ6_9RHOO</name>
<evidence type="ECO:0000313" key="1">
    <source>
        <dbReference type="EMBL" id="GAA5169328.1"/>
    </source>
</evidence>
<reference evidence="2" key="1">
    <citation type="journal article" date="2019" name="Int. J. Syst. Evol. Microbiol.">
        <title>The Global Catalogue of Microorganisms (GCM) 10K type strain sequencing project: providing services to taxonomists for standard genome sequencing and annotation.</title>
        <authorList>
            <consortium name="The Broad Institute Genomics Platform"/>
            <consortium name="The Broad Institute Genome Sequencing Center for Infectious Disease"/>
            <person name="Wu L."/>
            <person name="Ma J."/>
        </authorList>
    </citation>
    <scope>NUCLEOTIDE SEQUENCE [LARGE SCALE GENOMIC DNA]</scope>
    <source>
        <strain evidence="2">JCM 18715</strain>
    </source>
</reference>
<dbReference type="RefSeq" id="WP_345533975.1">
    <property type="nucleotide sequence ID" value="NZ_BAABLD010000015.1"/>
</dbReference>
<keyword evidence="2" id="KW-1185">Reference proteome</keyword>
<gene>
    <name evidence="1" type="ORF">GCM10025770_30620</name>
</gene>
<dbReference type="InterPro" id="IPR027417">
    <property type="entry name" value="P-loop_NTPase"/>
</dbReference>
<dbReference type="Gene3D" id="3.40.50.300">
    <property type="entry name" value="P-loop containing nucleotide triphosphate hydrolases"/>
    <property type="match status" value="1"/>
</dbReference>